<dbReference type="EMBL" id="CP053418">
    <property type="protein sequence ID" value="QJW84137.1"/>
    <property type="molecule type" value="Genomic_DNA"/>
</dbReference>
<evidence type="ECO:0000313" key="2">
    <source>
        <dbReference type="EMBL" id="QJW84137.1"/>
    </source>
</evidence>
<feature type="transmembrane region" description="Helical" evidence="1">
    <location>
        <begin position="88"/>
        <end position="106"/>
    </location>
</feature>
<organism evidence="2 3">
    <name type="scientific">Ramlibacter terrae</name>
    <dbReference type="NCBI Taxonomy" id="2732511"/>
    <lineage>
        <taxon>Bacteria</taxon>
        <taxon>Pseudomonadati</taxon>
        <taxon>Pseudomonadota</taxon>
        <taxon>Betaproteobacteria</taxon>
        <taxon>Burkholderiales</taxon>
        <taxon>Comamonadaceae</taxon>
        <taxon>Ramlibacter</taxon>
    </lineage>
</organism>
<keyword evidence="1" id="KW-0472">Membrane</keyword>
<evidence type="ECO:0000256" key="1">
    <source>
        <dbReference type="SAM" id="Phobius"/>
    </source>
</evidence>
<gene>
    <name evidence="2" type="ORF">HK414_10335</name>
</gene>
<proteinExistence type="predicted"/>
<evidence type="ECO:0000313" key="3">
    <source>
        <dbReference type="Proteomes" id="UP000500826"/>
    </source>
</evidence>
<sequence>MHARTAPKPVLPRIAARLVLVLALAPVLAQALGLMHRVTHFAPAGQPAAMHQAQPGEAKHWVAALFAGHASDTDCRLYDPLNHDGPPSVPALVLPLALTSFFLAIARGDHVARWAALFDARGPPVSR</sequence>
<name>A0ABX6P3H8_9BURK</name>
<protein>
    <recommendedName>
        <fullName evidence="4">DUF2946 domain-containing protein</fullName>
    </recommendedName>
</protein>
<evidence type="ECO:0008006" key="4">
    <source>
        <dbReference type="Google" id="ProtNLM"/>
    </source>
</evidence>
<keyword evidence="3" id="KW-1185">Reference proteome</keyword>
<keyword evidence="1" id="KW-1133">Transmembrane helix</keyword>
<accession>A0ABX6P3H8</accession>
<dbReference type="Proteomes" id="UP000500826">
    <property type="component" value="Chromosome"/>
</dbReference>
<reference evidence="2 3" key="2">
    <citation type="submission" date="2020-05" db="EMBL/GenBank/DDBJ databases">
        <authorList>
            <person name="Khan S.A."/>
            <person name="Jeon C.O."/>
            <person name="Chun B.H."/>
        </authorList>
    </citation>
    <scope>NUCLEOTIDE SEQUENCE [LARGE SCALE GENOMIC DNA]</scope>
    <source>
        <strain evidence="2 3">H242</strain>
    </source>
</reference>
<keyword evidence="1" id="KW-0812">Transmembrane</keyword>
<reference evidence="2 3" key="1">
    <citation type="submission" date="2020-05" db="EMBL/GenBank/DDBJ databases">
        <title>Ramlibacter rhizophilus sp. nov., isolated from rhizosphere soil of national flower Mugunghwa from South Korea.</title>
        <authorList>
            <person name="Zheng-Fei Y."/>
            <person name="Huan T."/>
        </authorList>
    </citation>
    <scope>NUCLEOTIDE SEQUENCE [LARGE SCALE GENOMIC DNA]</scope>
    <source>
        <strain evidence="2 3">H242</strain>
    </source>
</reference>